<dbReference type="InterPro" id="IPR015883">
    <property type="entry name" value="Glyco_hydro_20_cat"/>
</dbReference>
<evidence type="ECO:0000313" key="8">
    <source>
        <dbReference type="EMBL" id="PVX48833.1"/>
    </source>
</evidence>
<dbReference type="InterPro" id="IPR025705">
    <property type="entry name" value="Beta_hexosaminidase_sua/sub"/>
</dbReference>
<dbReference type="GO" id="GO:0030203">
    <property type="term" value="P:glycosaminoglycan metabolic process"/>
    <property type="evidence" value="ECO:0007669"/>
    <property type="project" value="TreeGrafter"/>
</dbReference>
<dbReference type="PRINTS" id="PR00738">
    <property type="entry name" value="GLHYDRLASE20"/>
</dbReference>
<dbReference type="GO" id="GO:0016020">
    <property type="term" value="C:membrane"/>
    <property type="evidence" value="ECO:0007669"/>
    <property type="project" value="TreeGrafter"/>
</dbReference>
<dbReference type="Pfam" id="PF07691">
    <property type="entry name" value="PA14"/>
    <property type="match status" value="1"/>
</dbReference>
<name>A0A2U0TYZ9_9BACT</name>
<protein>
    <recommendedName>
        <fullName evidence="3">beta-N-acetylhexosaminidase</fullName>
        <ecNumber evidence="3">3.2.1.52</ecNumber>
    </recommendedName>
</protein>
<dbReference type="OrthoDB" id="1090159at2"/>
<evidence type="ECO:0000256" key="4">
    <source>
        <dbReference type="ARBA" id="ARBA00022801"/>
    </source>
</evidence>
<keyword evidence="9" id="KW-1185">Reference proteome</keyword>
<evidence type="ECO:0000256" key="6">
    <source>
        <dbReference type="PIRSR" id="PIRSR625705-1"/>
    </source>
</evidence>
<accession>A0A2U0TYZ9</accession>
<evidence type="ECO:0000256" key="1">
    <source>
        <dbReference type="ARBA" id="ARBA00001231"/>
    </source>
</evidence>
<organism evidence="8 9">
    <name type="scientific">Hallella colorans</name>
    <dbReference type="NCBI Taxonomy" id="1703337"/>
    <lineage>
        <taxon>Bacteria</taxon>
        <taxon>Pseudomonadati</taxon>
        <taxon>Bacteroidota</taxon>
        <taxon>Bacteroidia</taxon>
        <taxon>Bacteroidales</taxon>
        <taxon>Prevotellaceae</taxon>
        <taxon>Hallella</taxon>
    </lineage>
</organism>
<evidence type="ECO:0000259" key="7">
    <source>
        <dbReference type="SMART" id="SM00758"/>
    </source>
</evidence>
<dbReference type="SMART" id="SM00758">
    <property type="entry name" value="PA14"/>
    <property type="match status" value="1"/>
</dbReference>
<dbReference type="EMBL" id="QENY01000023">
    <property type="protein sequence ID" value="PVX48833.1"/>
    <property type="molecule type" value="Genomic_DNA"/>
</dbReference>
<dbReference type="GO" id="GO:0005975">
    <property type="term" value="P:carbohydrate metabolic process"/>
    <property type="evidence" value="ECO:0007669"/>
    <property type="project" value="InterPro"/>
</dbReference>
<proteinExistence type="inferred from homology"/>
<evidence type="ECO:0000313" key="9">
    <source>
        <dbReference type="Proteomes" id="UP000245870"/>
    </source>
</evidence>
<evidence type="ECO:0000256" key="5">
    <source>
        <dbReference type="ARBA" id="ARBA00023295"/>
    </source>
</evidence>
<dbReference type="InterPro" id="IPR029018">
    <property type="entry name" value="Hex-like_dom2"/>
</dbReference>
<comment type="catalytic activity">
    <reaction evidence="1">
        <text>Hydrolysis of terminal non-reducing N-acetyl-D-hexosamine residues in N-acetyl-beta-D-hexosaminides.</text>
        <dbReference type="EC" id="3.2.1.52"/>
    </reaction>
</comment>
<dbReference type="Gene3D" id="3.20.20.80">
    <property type="entry name" value="Glycosidases"/>
    <property type="match status" value="1"/>
</dbReference>
<sequence length="781" mass="88270">MKKMKEMISVLFLATILSMVPCALHAAVVNIIPMPVKLSLQRGEFRLPSRVSIGCNSGESRIVGDYLAKKIKTSTGYVVTVSNKKGVININIDPRMQIDAEGYKLKVGPKRILINAKTGQGAFHGVQTLLQLLPAEIESDYKVDGVAWVAQCCDVEDYPRFGYRGLMLDPCRHFITVENVKKQIDVIAALKMNTLHLHLTDDQGWRVEIKKYPKLTTIGSTRHEADGTTYGNYYYTQDQLREIVDYAAQRFVTVIPEIDLPGHFMAAIAAYPELSCTGIKTTPRIVWGIEDIVMCPGKEDMFEFLEEIFRELAPLFPGKYFHIGGDECPKKMWKTCPACQKRIKDEGLQGDEKRTSEDKLQSYVVKRVAKMLEKHGKTPIGWDEVLEGGISGNVTVMSWRGIKGGVEAAQLGHDVIMSPGSNGMYLDHYQGDSKVEPITIPSPTRSLELTYSFDPVPDVIKKAGLDKHIIGVQCNYWAEYMYSNAKMEYMMYPRVLAAAEVGWSPLEKKNFEDFCKRVDAFCVRLDNRQVNYHIPLPEQPYGSCDRVVITKDTTVTFKTSRPMRMVYTLDGTAPTANSTTYTEPIRVSHDCVISIATITPYGKMSKVRNVQVVRKKYTPAVDVKNVKPGLKMKRTMGYFQNLNELEWSETTWEISVISALEDMKIKQDDDYLVLRGEKCYAAIAEGYVNVPEDGVYYVSSRVDQVWMDGKLLIDNTGEVKALSRHDNSVALSKGLHPVKFVFIANITGGWPSWWNNLNMQMRKDSAKKFINVSNDQFFYED</sequence>
<keyword evidence="4" id="KW-0378">Hydrolase</keyword>
<dbReference type="InterPro" id="IPR015882">
    <property type="entry name" value="HEX_bac_N"/>
</dbReference>
<dbReference type="SUPFAM" id="SSF51445">
    <property type="entry name" value="(Trans)glycosidases"/>
    <property type="match status" value="1"/>
</dbReference>
<dbReference type="PANTHER" id="PTHR22600">
    <property type="entry name" value="BETA-HEXOSAMINIDASE"/>
    <property type="match status" value="1"/>
</dbReference>
<dbReference type="GO" id="GO:0004563">
    <property type="term" value="F:beta-N-acetylhexosaminidase activity"/>
    <property type="evidence" value="ECO:0007669"/>
    <property type="project" value="UniProtKB-EC"/>
</dbReference>
<evidence type="ECO:0000256" key="2">
    <source>
        <dbReference type="ARBA" id="ARBA00006285"/>
    </source>
</evidence>
<feature type="domain" description="PA14" evidence="7">
    <location>
        <begin position="626"/>
        <end position="766"/>
    </location>
</feature>
<dbReference type="Pfam" id="PF00728">
    <property type="entry name" value="Glyco_hydro_20"/>
    <property type="match status" value="1"/>
</dbReference>
<dbReference type="AlphaFoldDB" id="A0A2U0TYZ9"/>
<feature type="active site" description="Proton donor" evidence="6">
    <location>
        <position position="327"/>
    </location>
</feature>
<gene>
    <name evidence="8" type="ORF">C7379_12327</name>
</gene>
<dbReference type="EC" id="3.2.1.52" evidence="3"/>
<keyword evidence="5" id="KW-0326">Glycosidase</keyword>
<dbReference type="PANTHER" id="PTHR22600:SF57">
    <property type="entry name" value="BETA-N-ACETYLHEXOSAMINIDASE"/>
    <property type="match status" value="1"/>
</dbReference>
<dbReference type="Pfam" id="PF13290">
    <property type="entry name" value="CHB_HEX_C_1"/>
    <property type="match status" value="1"/>
</dbReference>
<reference evidence="8 9" key="1">
    <citation type="submission" date="2018-05" db="EMBL/GenBank/DDBJ databases">
        <title>Genomic Encyclopedia of Type Strains, Phase IV (KMG-IV): sequencing the most valuable type-strain genomes for metagenomic binning, comparative biology and taxonomic classification.</title>
        <authorList>
            <person name="Goeker M."/>
        </authorList>
    </citation>
    <scope>NUCLEOTIDE SEQUENCE [LARGE SCALE GENOMIC DNA]</scope>
    <source>
        <strain evidence="8 9">DSM 100333</strain>
    </source>
</reference>
<dbReference type="Pfam" id="PF02838">
    <property type="entry name" value="Glyco_hydro_20b"/>
    <property type="match status" value="1"/>
</dbReference>
<evidence type="ECO:0000256" key="3">
    <source>
        <dbReference type="ARBA" id="ARBA00012663"/>
    </source>
</evidence>
<dbReference type="CDD" id="cd06563">
    <property type="entry name" value="GH20_chitobiase-like"/>
    <property type="match status" value="1"/>
</dbReference>
<dbReference type="Proteomes" id="UP000245870">
    <property type="component" value="Unassembled WGS sequence"/>
</dbReference>
<dbReference type="SUPFAM" id="SSF55545">
    <property type="entry name" value="beta-N-acetylhexosaminidase-like domain"/>
    <property type="match status" value="1"/>
</dbReference>
<comment type="similarity">
    <text evidence="2">Belongs to the glycosyl hydrolase 20 family.</text>
</comment>
<comment type="caution">
    <text evidence="8">The sequence shown here is derived from an EMBL/GenBank/DDBJ whole genome shotgun (WGS) entry which is preliminary data.</text>
</comment>
<dbReference type="InterPro" id="IPR059177">
    <property type="entry name" value="GH29D-like_dom"/>
</dbReference>
<dbReference type="InterPro" id="IPR017853">
    <property type="entry name" value="GH"/>
</dbReference>
<dbReference type="Gene3D" id="3.30.379.10">
    <property type="entry name" value="Chitobiase/beta-hexosaminidase domain 2-like"/>
    <property type="match status" value="1"/>
</dbReference>
<dbReference type="InterPro" id="IPR011658">
    <property type="entry name" value="PA14_dom"/>
</dbReference>